<reference evidence="1 2" key="1">
    <citation type="submission" date="2019-02" db="EMBL/GenBank/DDBJ databases">
        <authorList>
            <consortium name="Pathogen Informatics"/>
        </authorList>
    </citation>
    <scope>NUCLEOTIDE SEQUENCE [LARGE SCALE GENOMIC DNA]</scope>
    <source>
        <strain evidence="1 2">3012STDY7103891</strain>
    </source>
</reference>
<accession>A0A449IKL8</accession>
<evidence type="ECO:0000313" key="2">
    <source>
        <dbReference type="Proteomes" id="UP000330809"/>
    </source>
</evidence>
<evidence type="ECO:0000313" key="1">
    <source>
        <dbReference type="EMBL" id="VFB19969.1"/>
    </source>
</evidence>
<name>A0A449IKL8_PSEFR</name>
<sequence length="203" mass="23381">MNALQAVSKALQMKLTAFQKDPLEEDEDILRGAALLAIDVGIIMNTPALITEAQQVISWIEQWTAEQLEGYAVEMEESHAAWEKSREPLYEASRLAKSIVGREYNDPRWIELVNAYREAFPTFIVRNFVFARLDPTQMAFRLREFMSKVIQERKFGRSPTESEMRDCLPEAKARLQVQTMTYLERALPGYDFQGHIILKHPGS</sequence>
<organism evidence="1 2">
    <name type="scientific">Pseudomonas fragi</name>
    <dbReference type="NCBI Taxonomy" id="296"/>
    <lineage>
        <taxon>Bacteria</taxon>
        <taxon>Pseudomonadati</taxon>
        <taxon>Pseudomonadota</taxon>
        <taxon>Gammaproteobacteria</taxon>
        <taxon>Pseudomonadales</taxon>
        <taxon>Pseudomonadaceae</taxon>
        <taxon>Pseudomonas</taxon>
    </lineage>
</organism>
<dbReference type="AlphaFoldDB" id="A0A449IKL8"/>
<protein>
    <submittedName>
        <fullName evidence="1">Uncharacterized protein</fullName>
    </submittedName>
</protein>
<dbReference type="Proteomes" id="UP000330809">
    <property type="component" value="Unassembled WGS sequence"/>
</dbReference>
<gene>
    <name evidence="1" type="ORF">NCTC10754_02580</name>
</gene>
<proteinExistence type="predicted"/>
<dbReference type="EMBL" id="CAACYJ010000035">
    <property type="protein sequence ID" value="VFB19969.1"/>
    <property type="molecule type" value="Genomic_DNA"/>
</dbReference>
<dbReference type="RefSeq" id="WP_133144412.1">
    <property type="nucleotide sequence ID" value="NZ_CAACYJ010000035.1"/>
</dbReference>